<evidence type="ECO:0000313" key="1">
    <source>
        <dbReference type="EMBL" id="MBA0744584.1"/>
    </source>
</evidence>
<gene>
    <name evidence="1" type="ORF">Gogos_007199</name>
</gene>
<protein>
    <submittedName>
        <fullName evidence="1">Uncharacterized protein</fullName>
    </submittedName>
</protein>
<dbReference type="Proteomes" id="UP000593579">
    <property type="component" value="Unassembled WGS sequence"/>
</dbReference>
<accession>A0A7J9C8F5</accession>
<keyword evidence="2" id="KW-1185">Reference proteome</keyword>
<evidence type="ECO:0000313" key="2">
    <source>
        <dbReference type="Proteomes" id="UP000593579"/>
    </source>
</evidence>
<dbReference type="AlphaFoldDB" id="A0A7J9C8F5"/>
<proteinExistence type="predicted"/>
<organism evidence="1 2">
    <name type="scientific">Gossypium gossypioides</name>
    <name type="common">Mexican cotton</name>
    <name type="synonym">Selera gossypioides</name>
    <dbReference type="NCBI Taxonomy" id="34282"/>
    <lineage>
        <taxon>Eukaryota</taxon>
        <taxon>Viridiplantae</taxon>
        <taxon>Streptophyta</taxon>
        <taxon>Embryophyta</taxon>
        <taxon>Tracheophyta</taxon>
        <taxon>Spermatophyta</taxon>
        <taxon>Magnoliopsida</taxon>
        <taxon>eudicotyledons</taxon>
        <taxon>Gunneridae</taxon>
        <taxon>Pentapetalae</taxon>
        <taxon>rosids</taxon>
        <taxon>malvids</taxon>
        <taxon>Malvales</taxon>
        <taxon>Malvaceae</taxon>
        <taxon>Malvoideae</taxon>
        <taxon>Gossypium</taxon>
    </lineage>
</organism>
<name>A0A7J9C8F5_GOSGO</name>
<reference evidence="1 2" key="1">
    <citation type="journal article" date="2019" name="Genome Biol. Evol.">
        <title>Insights into the evolution of the New World diploid cottons (Gossypium, subgenus Houzingenia) based on genome sequencing.</title>
        <authorList>
            <person name="Grover C.E."/>
            <person name="Arick M.A. 2nd"/>
            <person name="Thrash A."/>
            <person name="Conover J.L."/>
            <person name="Sanders W.S."/>
            <person name="Peterson D.G."/>
            <person name="Frelichowski J.E."/>
            <person name="Scheffler J.A."/>
            <person name="Scheffler B.E."/>
            <person name="Wendel J.F."/>
        </authorList>
    </citation>
    <scope>NUCLEOTIDE SEQUENCE [LARGE SCALE GENOMIC DNA]</scope>
    <source>
        <strain evidence="1">5</strain>
        <tissue evidence="1">Leaf</tissue>
    </source>
</reference>
<sequence>MFESLGICVFAPEGTKQHGV</sequence>
<dbReference type="EMBL" id="JABEZY010000008">
    <property type="protein sequence ID" value="MBA0744584.1"/>
    <property type="molecule type" value="Genomic_DNA"/>
</dbReference>
<comment type="caution">
    <text evidence="1">The sequence shown here is derived from an EMBL/GenBank/DDBJ whole genome shotgun (WGS) entry which is preliminary data.</text>
</comment>